<protein>
    <recommendedName>
        <fullName evidence="1">DUF5672 domain-containing protein</fullName>
    </recommendedName>
</protein>
<proteinExistence type="predicted"/>
<dbReference type="AlphaFoldDB" id="A0A926NW97"/>
<gene>
    <name evidence="2" type="ORF">IDJ76_07235</name>
</gene>
<dbReference type="InterPro" id="IPR043729">
    <property type="entry name" value="DUF5672"/>
</dbReference>
<organism evidence="2 3">
    <name type="scientific">Mucilaginibacter glaciei</name>
    <dbReference type="NCBI Taxonomy" id="2772109"/>
    <lineage>
        <taxon>Bacteria</taxon>
        <taxon>Pseudomonadati</taxon>
        <taxon>Bacteroidota</taxon>
        <taxon>Sphingobacteriia</taxon>
        <taxon>Sphingobacteriales</taxon>
        <taxon>Sphingobacteriaceae</taxon>
        <taxon>Mucilaginibacter</taxon>
    </lineage>
</organism>
<dbReference type="Proteomes" id="UP000619078">
    <property type="component" value="Unassembled WGS sequence"/>
</dbReference>
<dbReference type="RefSeq" id="WP_191162219.1">
    <property type="nucleotide sequence ID" value="NZ_JACWMX010000002.1"/>
</dbReference>
<sequence>MDKKQVVVIIPFYKGNLSASELVALQQCVNMLSDFPLIAIKPQELTLPREVSQLGITKSVSFDDHFFASISGYNALMLSDVFYKTFLDYEFMLIHQLDAFIFKNELSYWCNKGFDYIGAPWLREFPYIDFIKGIKSQILQKTHIRTNKLKDGLPSPLQFENRVGNGGLSLRRTKKFYDIALNMQPRMHDYLNRTEHQYNEDAFWSIEVNRKNKVLKIPSLKTGLKFSMELFPERAFQLNHNELPFGCHAWDKYPDFWRPVFNDYGYNI</sequence>
<dbReference type="EMBL" id="JACWMX010000002">
    <property type="protein sequence ID" value="MBD1392884.1"/>
    <property type="molecule type" value="Genomic_DNA"/>
</dbReference>
<feature type="domain" description="DUF5672" evidence="1">
    <location>
        <begin position="60"/>
        <end position="248"/>
    </location>
</feature>
<comment type="caution">
    <text evidence="2">The sequence shown here is derived from an EMBL/GenBank/DDBJ whole genome shotgun (WGS) entry which is preliminary data.</text>
</comment>
<evidence type="ECO:0000259" key="1">
    <source>
        <dbReference type="Pfam" id="PF18922"/>
    </source>
</evidence>
<accession>A0A926NW97</accession>
<keyword evidence="3" id="KW-1185">Reference proteome</keyword>
<reference evidence="2" key="1">
    <citation type="submission" date="2020-09" db="EMBL/GenBank/DDBJ databases">
        <title>Novel species of Mucilaginibacter isolated from a glacier on the Tibetan Plateau.</title>
        <authorList>
            <person name="Liu Q."/>
            <person name="Xin Y.-H."/>
        </authorList>
    </citation>
    <scope>NUCLEOTIDE SEQUENCE</scope>
    <source>
        <strain evidence="2">ZB1P21</strain>
    </source>
</reference>
<evidence type="ECO:0000313" key="2">
    <source>
        <dbReference type="EMBL" id="MBD1392884.1"/>
    </source>
</evidence>
<dbReference type="Pfam" id="PF18922">
    <property type="entry name" value="DUF5672"/>
    <property type="match status" value="1"/>
</dbReference>
<name>A0A926NW97_9SPHI</name>
<evidence type="ECO:0000313" key="3">
    <source>
        <dbReference type="Proteomes" id="UP000619078"/>
    </source>
</evidence>